<feature type="compositionally biased region" description="Basic residues" evidence="1">
    <location>
        <begin position="649"/>
        <end position="659"/>
    </location>
</feature>
<dbReference type="OrthoDB" id="2755229at2759"/>
<feature type="compositionally biased region" description="Acidic residues" evidence="1">
    <location>
        <begin position="55"/>
        <end position="64"/>
    </location>
</feature>
<organism evidence="2 3">
    <name type="scientific">Fistulina hepatica ATCC 64428</name>
    <dbReference type="NCBI Taxonomy" id="1128425"/>
    <lineage>
        <taxon>Eukaryota</taxon>
        <taxon>Fungi</taxon>
        <taxon>Dikarya</taxon>
        <taxon>Basidiomycota</taxon>
        <taxon>Agaricomycotina</taxon>
        <taxon>Agaricomycetes</taxon>
        <taxon>Agaricomycetidae</taxon>
        <taxon>Agaricales</taxon>
        <taxon>Fistulinaceae</taxon>
        <taxon>Fistulina</taxon>
    </lineage>
</organism>
<feature type="compositionally biased region" description="Basic and acidic residues" evidence="1">
    <location>
        <begin position="92"/>
        <end position="104"/>
    </location>
</feature>
<sequence length="665" mass="75005">MAKKNFLKPREQKSTKQIEPLTRSAQRSTLDPRLPALPRRENDDADRRALGDPPSEIESEEGEIVDPLHRTPHGKQTQRRRLGKATGAPSAFRDEHRDYDEDPRRKKGKVQLVTPPAFLPPFAASARGIEYTTTNTPTPDIDTKMPGEDQGTGRETPPSPTPGANKATAPLDVFEPGNFEGLPTHRDLNPCLHKTKRGNEPETTVISSSAYSQETVFDRPFIPLSTLLTNMEKTLAEEVRNTPDKFLAAVNFGVGPALEKTHNNIREQLTGFLSKAGLELGLEEEEVTTMVDSIIEPTAAEQLNYRPRFDRPWPRILEVPNQRLRKFLVWQGIFDISPTFSVMFLDPADTPEQWFLTDIRHAALQLTGFLSKVGLELGLEEEEVTTMVDSIIEPTTAEQSNYRPRFDRPWPRILEVPNQRLRKFLVWQGIFDISPTFSVMFLDPADTPEQWFLTDIRHAALRDTPASYKATLAAIKTKLWDSTDFRNVVRDATVGQTMSIFARMKEILDSFDLIYTTYQEPGKEQPTPGQNDELQLRLLSVVRNAGILNQSDMQKGNAGVKAGYGQSRASRERYMVGHHAVTTQRAFPLCDWCKSVMHPTPSCTYLASPGWRGPHQEDLPMARGNDDDQQLSHSAERARRGREFAGRGGRVHGRGRGRRWMGSSH</sequence>
<feature type="region of interest" description="Disordered" evidence="1">
    <location>
        <begin position="126"/>
        <end position="168"/>
    </location>
</feature>
<feature type="compositionally biased region" description="Basic and acidic residues" evidence="1">
    <location>
        <begin position="634"/>
        <end position="645"/>
    </location>
</feature>
<name>A0A0D7AK56_9AGAR</name>
<dbReference type="EMBL" id="KN881645">
    <property type="protein sequence ID" value="KIY52215.1"/>
    <property type="molecule type" value="Genomic_DNA"/>
</dbReference>
<evidence type="ECO:0000313" key="3">
    <source>
        <dbReference type="Proteomes" id="UP000054144"/>
    </source>
</evidence>
<feature type="compositionally biased region" description="Basic and acidic residues" evidence="1">
    <location>
        <begin position="38"/>
        <end position="50"/>
    </location>
</feature>
<reference evidence="2 3" key="1">
    <citation type="journal article" date="2015" name="Fungal Genet. Biol.">
        <title>Evolution of novel wood decay mechanisms in Agaricales revealed by the genome sequences of Fistulina hepatica and Cylindrobasidium torrendii.</title>
        <authorList>
            <person name="Floudas D."/>
            <person name="Held B.W."/>
            <person name="Riley R."/>
            <person name="Nagy L.G."/>
            <person name="Koehler G."/>
            <person name="Ransdell A.S."/>
            <person name="Younus H."/>
            <person name="Chow J."/>
            <person name="Chiniquy J."/>
            <person name="Lipzen A."/>
            <person name="Tritt A."/>
            <person name="Sun H."/>
            <person name="Haridas S."/>
            <person name="LaButti K."/>
            <person name="Ohm R.A."/>
            <person name="Kues U."/>
            <person name="Blanchette R.A."/>
            <person name="Grigoriev I.V."/>
            <person name="Minto R.E."/>
            <person name="Hibbett D.S."/>
        </authorList>
    </citation>
    <scope>NUCLEOTIDE SEQUENCE [LARGE SCALE GENOMIC DNA]</scope>
    <source>
        <strain evidence="2 3">ATCC 64428</strain>
    </source>
</reference>
<evidence type="ECO:0000313" key="2">
    <source>
        <dbReference type="EMBL" id="KIY52215.1"/>
    </source>
</evidence>
<gene>
    <name evidence="2" type="ORF">FISHEDRAFT_56182</name>
</gene>
<dbReference type="AlphaFoldDB" id="A0A0D7AK56"/>
<feature type="compositionally biased region" description="Basic residues" evidence="1">
    <location>
        <begin position="70"/>
        <end position="83"/>
    </location>
</feature>
<feature type="region of interest" description="Disordered" evidence="1">
    <location>
        <begin position="1"/>
        <end position="110"/>
    </location>
</feature>
<evidence type="ECO:0000256" key="1">
    <source>
        <dbReference type="SAM" id="MobiDB-lite"/>
    </source>
</evidence>
<dbReference type="Proteomes" id="UP000054144">
    <property type="component" value="Unassembled WGS sequence"/>
</dbReference>
<accession>A0A0D7AK56</accession>
<feature type="region of interest" description="Disordered" evidence="1">
    <location>
        <begin position="614"/>
        <end position="665"/>
    </location>
</feature>
<feature type="compositionally biased region" description="Low complexity" evidence="1">
    <location>
        <begin position="126"/>
        <end position="140"/>
    </location>
</feature>
<proteinExistence type="predicted"/>
<protein>
    <submittedName>
        <fullName evidence="2">Uncharacterized protein</fullName>
    </submittedName>
</protein>
<keyword evidence="3" id="KW-1185">Reference proteome</keyword>
<feature type="compositionally biased region" description="Basic and acidic residues" evidence="1">
    <location>
        <begin position="614"/>
        <end position="626"/>
    </location>
</feature>